<proteinExistence type="predicted"/>
<reference evidence="2 3" key="1">
    <citation type="submission" date="2023-10" db="EMBL/GenBank/DDBJ databases">
        <title>Marimonas sp. nov. isolated from tidal mud flat.</title>
        <authorList>
            <person name="Jaincy N.J."/>
            <person name="Srinivasan S."/>
            <person name="Lee S.-S."/>
        </authorList>
    </citation>
    <scope>NUCLEOTIDE SEQUENCE [LARGE SCALE GENOMIC DNA]</scope>
    <source>
        <strain evidence="2 3">MJ-SS3</strain>
    </source>
</reference>
<dbReference type="RefSeq" id="WP_316661201.1">
    <property type="nucleotide sequence ID" value="NZ_JAWHTF010000001.1"/>
</dbReference>
<keyword evidence="1" id="KW-0732">Signal</keyword>
<name>A0ABU3U4K4_9FLAO</name>
<feature type="signal peptide" evidence="1">
    <location>
        <begin position="1"/>
        <end position="18"/>
    </location>
</feature>
<feature type="chain" id="PRO_5045882821" description="DUF1579 domain-containing protein" evidence="1">
    <location>
        <begin position="19"/>
        <end position="177"/>
    </location>
</feature>
<organism evidence="2 3">
    <name type="scientific">Gilvirhabdus luticola</name>
    <dbReference type="NCBI Taxonomy" id="3079858"/>
    <lineage>
        <taxon>Bacteria</taxon>
        <taxon>Pseudomonadati</taxon>
        <taxon>Bacteroidota</taxon>
        <taxon>Flavobacteriia</taxon>
        <taxon>Flavobacteriales</taxon>
        <taxon>Flavobacteriaceae</taxon>
        <taxon>Gilvirhabdus</taxon>
    </lineage>
</organism>
<comment type="caution">
    <text evidence="2">The sequence shown here is derived from an EMBL/GenBank/DDBJ whole genome shotgun (WGS) entry which is preliminary data.</text>
</comment>
<evidence type="ECO:0000313" key="3">
    <source>
        <dbReference type="Proteomes" id="UP001268651"/>
    </source>
</evidence>
<sequence length="177" mass="19975">MKSLLSLLFFAFIITVQSQENISTNDNPIEKLSFLIGTWKGEGWMMTQAGKQTSKITEVAACKADCSVIAVEGLGVKTDPETQEETVVHDAFGVIYIDPETNALAMRAYKDGRANESPIEFIEDKIIRWFIDIPNGSKVRFTSDYSTENKWVEIGEFSRDGENWMQFLGMELTKVEN</sequence>
<accession>A0ABU3U4K4</accession>
<gene>
    <name evidence="2" type="ORF">RXV94_04140</name>
</gene>
<dbReference type="EMBL" id="JAWHTF010000001">
    <property type="protein sequence ID" value="MDU8885339.1"/>
    <property type="molecule type" value="Genomic_DNA"/>
</dbReference>
<keyword evidence="3" id="KW-1185">Reference proteome</keyword>
<protein>
    <recommendedName>
        <fullName evidence="4">DUF1579 domain-containing protein</fullName>
    </recommendedName>
</protein>
<evidence type="ECO:0000256" key="1">
    <source>
        <dbReference type="SAM" id="SignalP"/>
    </source>
</evidence>
<evidence type="ECO:0008006" key="4">
    <source>
        <dbReference type="Google" id="ProtNLM"/>
    </source>
</evidence>
<evidence type="ECO:0000313" key="2">
    <source>
        <dbReference type="EMBL" id="MDU8885339.1"/>
    </source>
</evidence>
<dbReference type="Proteomes" id="UP001268651">
    <property type="component" value="Unassembled WGS sequence"/>
</dbReference>